<dbReference type="FunFam" id="1.10.238.260:FF:000001">
    <property type="entry name" value="2-isopropylmalate synthase"/>
    <property type="match status" value="1"/>
</dbReference>
<feature type="binding site" evidence="11">
    <location>
        <position position="201"/>
    </location>
    <ligand>
        <name>Mn(2+)</name>
        <dbReference type="ChEBI" id="CHEBI:29035"/>
    </ligand>
</feature>
<comment type="subunit">
    <text evidence="11">Homodimer.</text>
</comment>
<feature type="domain" description="Pyruvate carboxyltransferase" evidence="12">
    <location>
        <begin position="5"/>
        <end position="266"/>
    </location>
</feature>
<evidence type="ECO:0000313" key="13">
    <source>
        <dbReference type="EMBL" id="MBC8584216.1"/>
    </source>
</evidence>
<keyword evidence="11" id="KW-0963">Cytoplasm</keyword>
<dbReference type="GO" id="GO:0030145">
    <property type="term" value="F:manganese ion binding"/>
    <property type="evidence" value="ECO:0007669"/>
    <property type="project" value="UniProtKB-UniRule"/>
</dbReference>
<dbReference type="FunFam" id="3.20.20.70:FF:000010">
    <property type="entry name" value="2-isopropylmalate synthase"/>
    <property type="match status" value="1"/>
</dbReference>
<dbReference type="Gene3D" id="3.20.20.70">
    <property type="entry name" value="Aldolase class I"/>
    <property type="match status" value="1"/>
</dbReference>
<dbReference type="GO" id="GO:0005737">
    <property type="term" value="C:cytoplasm"/>
    <property type="evidence" value="ECO:0007669"/>
    <property type="project" value="UniProtKB-UniRule"/>
</dbReference>
<name>A0A926EKF8_9FIRM</name>
<dbReference type="PANTHER" id="PTHR10277">
    <property type="entry name" value="HOMOCITRATE SYNTHASE-RELATED"/>
    <property type="match status" value="1"/>
</dbReference>
<dbReference type="PROSITE" id="PS00816">
    <property type="entry name" value="AIPM_HOMOCIT_SYNTH_2"/>
    <property type="match status" value="1"/>
</dbReference>
<evidence type="ECO:0000256" key="7">
    <source>
        <dbReference type="ARBA" id="ARBA00022679"/>
    </source>
</evidence>
<dbReference type="NCBIfam" id="NF002085">
    <property type="entry name" value="PRK00915.1-2"/>
    <property type="match status" value="1"/>
</dbReference>
<dbReference type="GO" id="GO:0009098">
    <property type="term" value="P:L-leucine biosynthetic process"/>
    <property type="evidence" value="ECO:0007669"/>
    <property type="project" value="UniProtKB-UniRule"/>
</dbReference>
<dbReference type="RefSeq" id="WP_262394066.1">
    <property type="nucleotide sequence ID" value="NZ_JACRTD010000001.1"/>
</dbReference>
<dbReference type="Gene3D" id="1.10.238.260">
    <property type="match status" value="1"/>
</dbReference>
<dbReference type="NCBIfam" id="TIGR00973">
    <property type="entry name" value="leuA_bact"/>
    <property type="match status" value="1"/>
</dbReference>
<evidence type="ECO:0000313" key="14">
    <source>
        <dbReference type="Proteomes" id="UP000623678"/>
    </source>
</evidence>
<evidence type="ECO:0000259" key="12">
    <source>
        <dbReference type="PROSITE" id="PS50991"/>
    </source>
</evidence>
<dbReference type="InterPro" id="IPR050073">
    <property type="entry name" value="2-IPM_HCS-like"/>
</dbReference>
<dbReference type="NCBIfam" id="NF002086">
    <property type="entry name" value="PRK00915.1-3"/>
    <property type="match status" value="1"/>
</dbReference>
<comment type="caution">
    <text evidence="13">The sequence shown here is derived from an EMBL/GenBank/DDBJ whole genome shotgun (WGS) entry which is preliminary data.</text>
</comment>
<keyword evidence="9 11" id="KW-0464">Manganese</keyword>
<accession>A0A926EKF8</accession>
<dbReference type="GO" id="GO:0003852">
    <property type="term" value="F:2-isopropylmalate synthase activity"/>
    <property type="evidence" value="ECO:0007669"/>
    <property type="project" value="UniProtKB-UniRule"/>
</dbReference>
<dbReference type="HAMAP" id="MF_01025">
    <property type="entry name" value="LeuA_type1"/>
    <property type="match status" value="1"/>
</dbReference>
<keyword evidence="10 11" id="KW-0100">Branched-chain amino acid biosynthesis</keyword>
<dbReference type="GO" id="GO:0003985">
    <property type="term" value="F:acetyl-CoA C-acetyltransferase activity"/>
    <property type="evidence" value="ECO:0007669"/>
    <property type="project" value="UniProtKB-UniRule"/>
</dbReference>
<comment type="cofactor">
    <cofactor evidence="11">
        <name>Mn(2+)</name>
        <dbReference type="ChEBI" id="CHEBI:29035"/>
    </cofactor>
</comment>
<evidence type="ECO:0000256" key="3">
    <source>
        <dbReference type="ARBA" id="ARBA00012973"/>
    </source>
</evidence>
<comment type="function">
    <text evidence="11">Catalyzes the condensation of the acetyl group of acetyl-CoA with 3-methyl-2-oxobutanoate (2-ketoisovalerate) to form 3-carboxy-3-hydroxy-4-methylpentanoate (2-isopropylmalate).</text>
</comment>
<keyword evidence="6 11" id="KW-0028">Amino-acid biosynthesis</keyword>
<dbReference type="AlphaFoldDB" id="A0A926EKF8"/>
<dbReference type="InterPro" id="IPR005671">
    <property type="entry name" value="LeuA_bact_synth"/>
</dbReference>
<evidence type="ECO:0000256" key="8">
    <source>
        <dbReference type="ARBA" id="ARBA00022723"/>
    </source>
</evidence>
<organism evidence="13 14">
    <name type="scientific">Youxingia wuxianensis</name>
    <dbReference type="NCBI Taxonomy" id="2763678"/>
    <lineage>
        <taxon>Bacteria</taxon>
        <taxon>Bacillati</taxon>
        <taxon>Bacillota</taxon>
        <taxon>Clostridia</taxon>
        <taxon>Eubacteriales</taxon>
        <taxon>Oscillospiraceae</taxon>
        <taxon>Youxingia</taxon>
    </lineage>
</organism>
<dbReference type="SUPFAM" id="SSF110921">
    <property type="entry name" value="2-isopropylmalate synthase LeuA, allosteric (dimerisation) domain"/>
    <property type="match status" value="1"/>
</dbReference>
<feature type="region of interest" description="Regulatory domain" evidence="11">
    <location>
        <begin position="390"/>
        <end position="502"/>
    </location>
</feature>
<keyword evidence="13" id="KW-0012">Acyltransferase</keyword>
<evidence type="ECO:0000256" key="2">
    <source>
        <dbReference type="ARBA" id="ARBA00009396"/>
    </source>
</evidence>
<dbReference type="PROSITE" id="PS00815">
    <property type="entry name" value="AIPM_HOMOCIT_SYNTH_1"/>
    <property type="match status" value="1"/>
</dbReference>
<dbReference type="Gene3D" id="3.30.160.270">
    <property type="match status" value="1"/>
</dbReference>
<dbReference type="InterPro" id="IPR013785">
    <property type="entry name" value="Aldolase_TIM"/>
</dbReference>
<dbReference type="CDD" id="cd07940">
    <property type="entry name" value="DRE_TIM_IPMS"/>
    <property type="match status" value="1"/>
</dbReference>
<dbReference type="SUPFAM" id="SSF51569">
    <property type="entry name" value="Aldolase"/>
    <property type="match status" value="1"/>
</dbReference>
<protein>
    <recommendedName>
        <fullName evidence="4 11">2-isopropylmalate synthase</fullName>
        <ecNumber evidence="3 11">2.3.3.13</ecNumber>
    </recommendedName>
    <alternativeName>
        <fullName evidence="11">Alpha-IPM synthase</fullName>
    </alternativeName>
    <alternativeName>
        <fullName evidence="11">Alpha-isopropylmalate synthase</fullName>
    </alternativeName>
</protein>
<keyword evidence="7 11" id="KW-0808">Transferase</keyword>
<evidence type="ECO:0000256" key="4">
    <source>
        <dbReference type="ARBA" id="ARBA00018198"/>
    </source>
</evidence>
<evidence type="ECO:0000256" key="10">
    <source>
        <dbReference type="ARBA" id="ARBA00023304"/>
    </source>
</evidence>
<dbReference type="InterPro" id="IPR002034">
    <property type="entry name" value="AIPM/Hcit_synth_CS"/>
</dbReference>
<dbReference type="EMBL" id="JACRTD010000001">
    <property type="protein sequence ID" value="MBC8584216.1"/>
    <property type="molecule type" value="Genomic_DNA"/>
</dbReference>
<dbReference type="Pfam" id="PF00682">
    <property type="entry name" value="HMGL-like"/>
    <property type="match status" value="1"/>
</dbReference>
<dbReference type="InterPro" id="IPR054691">
    <property type="entry name" value="LeuA/HCS_post-cat"/>
</dbReference>
<dbReference type="Pfam" id="PF22617">
    <property type="entry name" value="HCS_D2"/>
    <property type="match status" value="1"/>
</dbReference>
<evidence type="ECO:0000256" key="9">
    <source>
        <dbReference type="ARBA" id="ARBA00023211"/>
    </source>
</evidence>
<keyword evidence="5 11" id="KW-0432">Leucine biosynthesis</keyword>
<dbReference type="EC" id="2.3.3.13" evidence="3 11"/>
<evidence type="ECO:0000256" key="11">
    <source>
        <dbReference type="HAMAP-Rule" id="MF_01025"/>
    </source>
</evidence>
<keyword evidence="8 11" id="KW-0479">Metal-binding</keyword>
<dbReference type="InterPro" id="IPR000891">
    <property type="entry name" value="PYR_CT"/>
</dbReference>
<dbReference type="FunFam" id="3.30.160.270:FF:000003">
    <property type="entry name" value="2-isopropylmalate synthase"/>
    <property type="match status" value="1"/>
</dbReference>
<comment type="catalytic activity">
    <reaction evidence="11">
        <text>3-methyl-2-oxobutanoate + acetyl-CoA + H2O = (2S)-2-isopropylmalate + CoA + H(+)</text>
        <dbReference type="Rhea" id="RHEA:21524"/>
        <dbReference type="ChEBI" id="CHEBI:1178"/>
        <dbReference type="ChEBI" id="CHEBI:11851"/>
        <dbReference type="ChEBI" id="CHEBI:15377"/>
        <dbReference type="ChEBI" id="CHEBI:15378"/>
        <dbReference type="ChEBI" id="CHEBI:57287"/>
        <dbReference type="ChEBI" id="CHEBI:57288"/>
        <dbReference type="EC" id="2.3.3.13"/>
    </reaction>
</comment>
<dbReference type="Proteomes" id="UP000623678">
    <property type="component" value="Unassembled WGS sequence"/>
</dbReference>
<comment type="similarity">
    <text evidence="2 11">Belongs to the alpha-IPM synthase/homocitrate synthase family. LeuA type 1 subfamily.</text>
</comment>
<dbReference type="InterPro" id="IPR013709">
    <property type="entry name" value="2-isopropylmalate_synth_dimer"/>
</dbReference>
<keyword evidence="14" id="KW-1185">Reference proteome</keyword>
<reference evidence="13" key="1">
    <citation type="submission" date="2020-08" db="EMBL/GenBank/DDBJ databases">
        <title>Genome public.</title>
        <authorList>
            <person name="Liu C."/>
            <person name="Sun Q."/>
        </authorList>
    </citation>
    <scope>NUCLEOTIDE SEQUENCE</scope>
    <source>
        <strain evidence="13">NSJ-64</strain>
    </source>
</reference>
<feature type="binding site" evidence="11">
    <location>
        <position position="203"/>
    </location>
    <ligand>
        <name>Mn(2+)</name>
        <dbReference type="ChEBI" id="CHEBI:29035"/>
    </ligand>
</feature>
<dbReference type="SMART" id="SM00917">
    <property type="entry name" value="LeuA_dimer"/>
    <property type="match status" value="1"/>
</dbReference>
<gene>
    <name evidence="11" type="primary">leuA</name>
    <name evidence="13" type="ORF">H8705_01275</name>
</gene>
<evidence type="ECO:0000256" key="1">
    <source>
        <dbReference type="ARBA" id="ARBA00004689"/>
    </source>
</evidence>
<dbReference type="Pfam" id="PF08502">
    <property type="entry name" value="LeuA_dimer"/>
    <property type="match status" value="1"/>
</dbReference>
<evidence type="ECO:0000256" key="5">
    <source>
        <dbReference type="ARBA" id="ARBA00022430"/>
    </source>
</evidence>
<evidence type="ECO:0000256" key="6">
    <source>
        <dbReference type="ARBA" id="ARBA00022605"/>
    </source>
</evidence>
<feature type="binding site" evidence="11">
    <location>
        <position position="14"/>
    </location>
    <ligand>
        <name>Mn(2+)</name>
        <dbReference type="ChEBI" id="CHEBI:29035"/>
    </ligand>
</feature>
<feature type="binding site" evidence="11">
    <location>
        <position position="237"/>
    </location>
    <ligand>
        <name>Mn(2+)</name>
        <dbReference type="ChEBI" id="CHEBI:29035"/>
    </ligand>
</feature>
<comment type="pathway">
    <text evidence="1 11">Amino-acid biosynthesis; L-leucine biosynthesis; L-leucine from 3-methyl-2-oxobutanoate: step 1/4.</text>
</comment>
<dbReference type="InterPro" id="IPR036230">
    <property type="entry name" value="LeuA_allosteric_dom_sf"/>
</dbReference>
<proteinExistence type="inferred from homology"/>
<dbReference type="PANTHER" id="PTHR10277:SF9">
    <property type="entry name" value="2-ISOPROPYLMALATE SYNTHASE 1, CHLOROPLASTIC-RELATED"/>
    <property type="match status" value="1"/>
</dbReference>
<sequence>MSRKIKIFDTTLRDGEQSPGCSMNFNEKIEMARQLERLGVDIIEAGFPISSPDDFEAVKAIAKTVKNATVAGLARAVKGDIDRAWEAIQYAQSPRIHTFLATSDIHMKYKLKMSPDEVLERISSMVALAKSYCPDVEFSAEDASRSDMNFLVKAFDAAIAAGATTINIPDTVGYSTPNEMFEIIRYLKSHLKNPQVDISVHNHNDLGLGVANTLACIQAGATQVECTVNGIGERAGNASLEEVVMNLHTRKDIYDCTTSIVTKQIYRTSKLLSTITGVGIAPTKPIVGANAFAHEAGIHQHGVLAQRSTYEIMAPEDIGIYQNKMVLGKHSGKHAFAERLNELGYILSEEDIANAFERFKVVADQKKNITDKDIEALIGSSALEIKETYTLKSFVVNSGTVISATAVVKLVNDQGEEKEHVARGAGPIDAAFKAIDRIVKKDCKLENYTIQSVTEGEDALGEVITKISVDEREITGRGLSTDILEASIKSYINALNKAIAGQ</sequence>
<dbReference type="PROSITE" id="PS50991">
    <property type="entry name" value="PYR_CT"/>
    <property type="match status" value="1"/>
</dbReference>